<organism evidence="2 3">
    <name type="scientific">Myroides marinus</name>
    <dbReference type="NCBI Taxonomy" id="703342"/>
    <lineage>
        <taxon>Bacteria</taxon>
        <taxon>Pseudomonadati</taxon>
        <taxon>Bacteroidota</taxon>
        <taxon>Flavobacteriia</taxon>
        <taxon>Flavobacteriales</taxon>
        <taxon>Flavobacteriaceae</taxon>
        <taxon>Myroides</taxon>
    </lineage>
</organism>
<reference evidence="2 3" key="1">
    <citation type="submission" date="2016-10" db="EMBL/GenBank/DDBJ databases">
        <authorList>
            <person name="de Groot N.N."/>
        </authorList>
    </citation>
    <scope>NUCLEOTIDE SEQUENCE [LARGE SCALE GENOMIC DNA]</scope>
    <source>
        <strain evidence="2 3">DSM 23048</strain>
    </source>
</reference>
<evidence type="ECO:0000313" key="2">
    <source>
        <dbReference type="EMBL" id="SEJ32945.1"/>
    </source>
</evidence>
<keyword evidence="1" id="KW-1133">Transmembrane helix</keyword>
<dbReference type="EMBL" id="FNYS01000025">
    <property type="protein sequence ID" value="SEJ32945.1"/>
    <property type="molecule type" value="Genomic_DNA"/>
</dbReference>
<proteinExistence type="predicted"/>
<dbReference type="Proteomes" id="UP000183077">
    <property type="component" value="Unassembled WGS sequence"/>
</dbReference>
<protein>
    <submittedName>
        <fullName evidence="2">Uncharacterized protein</fullName>
    </submittedName>
</protein>
<sequence length="91" mass="10404">MFNFKIFQGMISMFLGLYLFIYFSVKCSFDSLIKSSSKKVSTLLDTDIIGKSLTKINYKKLNKAKKSSDSLVDLLDEKQDDSFKEIAKRLG</sequence>
<keyword evidence="1" id="KW-0472">Membrane</keyword>
<dbReference type="AlphaFoldDB" id="A0A1H6Y850"/>
<accession>A0A1H6Y850</accession>
<evidence type="ECO:0000313" key="3">
    <source>
        <dbReference type="Proteomes" id="UP000183077"/>
    </source>
</evidence>
<feature type="transmembrane region" description="Helical" evidence="1">
    <location>
        <begin position="6"/>
        <end position="25"/>
    </location>
</feature>
<name>A0A1H6Y850_9FLAO</name>
<keyword evidence="1" id="KW-0812">Transmembrane</keyword>
<gene>
    <name evidence="2" type="ORF">SAMN04488018_12512</name>
</gene>
<evidence type="ECO:0000256" key="1">
    <source>
        <dbReference type="SAM" id="Phobius"/>
    </source>
</evidence>